<keyword evidence="5" id="KW-0812">Transmembrane</keyword>
<dbReference type="EC" id="2.4.1.-" evidence="4"/>
<keyword evidence="4" id="KW-0336">GPI-anchor</keyword>
<dbReference type="AlphaFoldDB" id="A0A9N9J003"/>
<evidence type="ECO:0000256" key="1">
    <source>
        <dbReference type="ARBA" id="ARBA00007528"/>
    </source>
</evidence>
<comment type="subcellular location">
    <subcellularLocation>
        <location evidence="4">Cell membrane</location>
        <topology evidence="4">Lipid-anchor</topology>
        <topology evidence="4">GPI-anchor</topology>
    </subcellularLocation>
</comment>
<proteinExistence type="inferred from homology"/>
<dbReference type="EMBL" id="CAJVPZ010037472">
    <property type="protein sequence ID" value="CAG8753583.1"/>
    <property type="molecule type" value="Genomic_DNA"/>
</dbReference>
<keyword evidence="4" id="KW-0449">Lipoprotein</keyword>
<name>A0A9N9J003_9GLOM</name>
<comment type="function">
    <text evidence="4">Splits internally a 1,3-beta-glucan molecule and transfers the newly generated reducing end (the donor) to the non-reducing end of another 1,3-beta-glucan molecule (the acceptor) forming a 1,3-beta linkage, resulting in the elongation of 1,3-beta-glucan chains in the cell wall.</text>
</comment>
<comment type="caution">
    <text evidence="6">The sequence shown here is derived from an EMBL/GenBank/DDBJ whole genome shotgun (WGS) entry which is preliminary data.</text>
</comment>
<evidence type="ECO:0000313" key="7">
    <source>
        <dbReference type="Proteomes" id="UP000789396"/>
    </source>
</evidence>
<reference evidence="6" key="1">
    <citation type="submission" date="2021-06" db="EMBL/GenBank/DDBJ databases">
        <authorList>
            <person name="Kallberg Y."/>
            <person name="Tangrot J."/>
            <person name="Rosling A."/>
        </authorList>
    </citation>
    <scope>NUCLEOTIDE SEQUENCE</scope>
    <source>
        <strain evidence="6">IN212</strain>
    </source>
</reference>
<feature type="transmembrane region" description="Helical" evidence="5">
    <location>
        <begin position="28"/>
        <end position="47"/>
    </location>
</feature>
<dbReference type="InterPro" id="IPR017853">
    <property type="entry name" value="GH"/>
</dbReference>
<organism evidence="6 7">
    <name type="scientific">Racocetra fulgida</name>
    <dbReference type="NCBI Taxonomy" id="60492"/>
    <lineage>
        <taxon>Eukaryota</taxon>
        <taxon>Fungi</taxon>
        <taxon>Fungi incertae sedis</taxon>
        <taxon>Mucoromycota</taxon>
        <taxon>Glomeromycotina</taxon>
        <taxon>Glomeromycetes</taxon>
        <taxon>Diversisporales</taxon>
        <taxon>Gigasporaceae</taxon>
        <taxon>Racocetra</taxon>
    </lineage>
</organism>
<sequence>VEYADPLARTEACKRDVKLMKELGFNVIRVYDLILIGISYNSIYLYGYNI</sequence>
<protein>
    <recommendedName>
        <fullName evidence="4">1,3-beta-glucanosyltransferase</fullName>
        <ecNumber evidence="4">2.4.1.-</ecNumber>
    </recommendedName>
</protein>
<feature type="non-terminal residue" evidence="6">
    <location>
        <position position="1"/>
    </location>
</feature>
<dbReference type="Gene3D" id="3.20.20.80">
    <property type="entry name" value="Glycosidases"/>
    <property type="match status" value="1"/>
</dbReference>
<dbReference type="SUPFAM" id="SSF51445">
    <property type="entry name" value="(Trans)glycosidases"/>
    <property type="match status" value="1"/>
</dbReference>
<dbReference type="GO" id="GO:0016740">
    <property type="term" value="F:transferase activity"/>
    <property type="evidence" value="ECO:0007669"/>
    <property type="project" value="UniProtKB-KW"/>
</dbReference>
<dbReference type="InterPro" id="IPR004886">
    <property type="entry name" value="Glucanosyltransferase"/>
</dbReference>
<evidence type="ECO:0000256" key="4">
    <source>
        <dbReference type="RuleBase" id="RU361209"/>
    </source>
</evidence>
<keyword evidence="2" id="KW-0732">Signal</keyword>
<keyword evidence="3" id="KW-0325">Glycoprotein</keyword>
<keyword evidence="5" id="KW-1133">Transmembrane helix</keyword>
<dbReference type="GO" id="GO:0005886">
    <property type="term" value="C:plasma membrane"/>
    <property type="evidence" value="ECO:0007669"/>
    <property type="project" value="UniProtKB-SubCell"/>
</dbReference>
<keyword evidence="7" id="KW-1185">Reference proteome</keyword>
<dbReference type="GO" id="GO:0098552">
    <property type="term" value="C:side of membrane"/>
    <property type="evidence" value="ECO:0007669"/>
    <property type="project" value="UniProtKB-KW"/>
</dbReference>
<comment type="similarity">
    <text evidence="1 4">Belongs to the glycosyl hydrolase 72 family.</text>
</comment>
<gene>
    <name evidence="6" type="ORF">RFULGI_LOCUS13775</name>
</gene>
<accession>A0A9N9J003</accession>
<dbReference type="Pfam" id="PF03198">
    <property type="entry name" value="Glyco_hydro_72"/>
    <property type="match status" value="1"/>
</dbReference>
<evidence type="ECO:0000256" key="3">
    <source>
        <dbReference type="ARBA" id="ARBA00023180"/>
    </source>
</evidence>
<keyword evidence="4" id="KW-0808">Transferase</keyword>
<evidence type="ECO:0000313" key="6">
    <source>
        <dbReference type="EMBL" id="CAG8753583.1"/>
    </source>
</evidence>
<evidence type="ECO:0000256" key="2">
    <source>
        <dbReference type="ARBA" id="ARBA00022729"/>
    </source>
</evidence>
<dbReference type="Proteomes" id="UP000789396">
    <property type="component" value="Unassembled WGS sequence"/>
</dbReference>
<evidence type="ECO:0000256" key="5">
    <source>
        <dbReference type="SAM" id="Phobius"/>
    </source>
</evidence>
<dbReference type="OrthoDB" id="421038at2759"/>
<keyword evidence="4 5" id="KW-0472">Membrane</keyword>